<reference evidence="1" key="1">
    <citation type="submission" date="2020-09" db="EMBL/GenBank/DDBJ databases">
        <title>Genome-Enabled Discovery of Anthraquinone Biosynthesis in Senna tora.</title>
        <authorList>
            <person name="Kang S.-H."/>
            <person name="Pandey R.P."/>
            <person name="Lee C.-M."/>
            <person name="Sim J.-S."/>
            <person name="Jeong J.-T."/>
            <person name="Choi B.-S."/>
            <person name="Jung M."/>
            <person name="Ginzburg D."/>
            <person name="Zhao K."/>
            <person name="Won S.Y."/>
            <person name="Oh T.-J."/>
            <person name="Yu Y."/>
            <person name="Kim N.-H."/>
            <person name="Lee O.R."/>
            <person name="Lee T.-H."/>
            <person name="Bashyal P."/>
            <person name="Kim T.-S."/>
            <person name="Lee W.-H."/>
            <person name="Kawkins C."/>
            <person name="Kim C.-K."/>
            <person name="Kim J.S."/>
            <person name="Ahn B.O."/>
            <person name="Rhee S.Y."/>
            <person name="Sohng J.K."/>
        </authorList>
    </citation>
    <scope>NUCLEOTIDE SEQUENCE</scope>
    <source>
        <tissue evidence="1">Leaf</tissue>
    </source>
</reference>
<accession>A0A834T7Z5</accession>
<proteinExistence type="predicted"/>
<organism evidence="1 2">
    <name type="scientific">Senna tora</name>
    <dbReference type="NCBI Taxonomy" id="362788"/>
    <lineage>
        <taxon>Eukaryota</taxon>
        <taxon>Viridiplantae</taxon>
        <taxon>Streptophyta</taxon>
        <taxon>Embryophyta</taxon>
        <taxon>Tracheophyta</taxon>
        <taxon>Spermatophyta</taxon>
        <taxon>Magnoliopsida</taxon>
        <taxon>eudicotyledons</taxon>
        <taxon>Gunneridae</taxon>
        <taxon>Pentapetalae</taxon>
        <taxon>rosids</taxon>
        <taxon>fabids</taxon>
        <taxon>Fabales</taxon>
        <taxon>Fabaceae</taxon>
        <taxon>Caesalpinioideae</taxon>
        <taxon>Cassia clade</taxon>
        <taxon>Senna</taxon>
    </lineage>
</organism>
<dbReference type="AlphaFoldDB" id="A0A834T7Z5"/>
<dbReference type="EMBL" id="JAAIUW010000009">
    <property type="protein sequence ID" value="KAF7817403.1"/>
    <property type="molecule type" value="Genomic_DNA"/>
</dbReference>
<sequence>MAEDLGKSSSFSLLVRAITNLGGQIGGAASPLPEGEPPFLLSCAVSDEAADLLLS</sequence>
<protein>
    <submittedName>
        <fullName evidence="1">Uncharacterized protein</fullName>
    </submittedName>
</protein>
<gene>
    <name evidence="1" type="ORF">G2W53_031372</name>
</gene>
<evidence type="ECO:0000313" key="1">
    <source>
        <dbReference type="EMBL" id="KAF7817403.1"/>
    </source>
</evidence>
<dbReference type="Proteomes" id="UP000634136">
    <property type="component" value="Unassembled WGS sequence"/>
</dbReference>
<name>A0A834T7Z5_9FABA</name>
<evidence type="ECO:0000313" key="2">
    <source>
        <dbReference type="Proteomes" id="UP000634136"/>
    </source>
</evidence>
<comment type="caution">
    <text evidence="1">The sequence shown here is derived from an EMBL/GenBank/DDBJ whole genome shotgun (WGS) entry which is preliminary data.</text>
</comment>
<keyword evidence="2" id="KW-1185">Reference proteome</keyword>